<protein>
    <submittedName>
        <fullName evidence="1">Uncharacterized protein</fullName>
    </submittedName>
</protein>
<accession>A0A151JY40</accession>
<keyword evidence="2" id="KW-1185">Reference proteome</keyword>
<feature type="non-terminal residue" evidence="1">
    <location>
        <position position="1"/>
    </location>
</feature>
<dbReference type="EMBL" id="KQ981505">
    <property type="protein sequence ID" value="KYN40927.1"/>
    <property type="molecule type" value="Genomic_DNA"/>
</dbReference>
<organism evidence="1 2">
    <name type="scientific">Trachymyrmex septentrionalis</name>
    <dbReference type="NCBI Taxonomy" id="34720"/>
    <lineage>
        <taxon>Eukaryota</taxon>
        <taxon>Metazoa</taxon>
        <taxon>Ecdysozoa</taxon>
        <taxon>Arthropoda</taxon>
        <taxon>Hexapoda</taxon>
        <taxon>Insecta</taxon>
        <taxon>Pterygota</taxon>
        <taxon>Neoptera</taxon>
        <taxon>Endopterygota</taxon>
        <taxon>Hymenoptera</taxon>
        <taxon>Apocrita</taxon>
        <taxon>Aculeata</taxon>
        <taxon>Formicoidea</taxon>
        <taxon>Formicidae</taxon>
        <taxon>Myrmicinae</taxon>
        <taxon>Trachymyrmex</taxon>
    </lineage>
</organism>
<sequence>RSKIESIRHKQNFLSFELEEFCIFIPREFARKPRSLHYNIHSLLHLCDDVHQYDVIENFSGFPFENYLGKLSNA</sequence>
<gene>
    <name evidence="1" type="ORF">ALC56_04674</name>
</gene>
<evidence type="ECO:0000313" key="2">
    <source>
        <dbReference type="Proteomes" id="UP000078541"/>
    </source>
</evidence>
<reference evidence="1 2" key="1">
    <citation type="submission" date="2016-03" db="EMBL/GenBank/DDBJ databases">
        <title>Trachymyrmex septentrionalis WGS genome.</title>
        <authorList>
            <person name="Nygaard S."/>
            <person name="Hu H."/>
            <person name="Boomsma J."/>
            <person name="Zhang G."/>
        </authorList>
    </citation>
    <scope>NUCLEOTIDE SEQUENCE [LARGE SCALE GENOMIC DNA]</scope>
    <source>
        <strain evidence="1">Tsep2-gDNA-1</strain>
        <tissue evidence="1">Whole body</tissue>
    </source>
</reference>
<name>A0A151JY40_9HYME</name>
<dbReference type="Proteomes" id="UP000078541">
    <property type="component" value="Unassembled WGS sequence"/>
</dbReference>
<proteinExistence type="predicted"/>
<evidence type="ECO:0000313" key="1">
    <source>
        <dbReference type="EMBL" id="KYN40927.1"/>
    </source>
</evidence>
<dbReference type="AlphaFoldDB" id="A0A151JY40"/>